<dbReference type="RefSeq" id="WP_005453873.1">
    <property type="nucleotide sequence ID" value="NZ_CM001440.1"/>
</dbReference>
<keyword evidence="2" id="KW-0472">Membrane</keyword>
<feature type="compositionally biased region" description="Low complexity" evidence="1">
    <location>
        <begin position="55"/>
        <end position="69"/>
    </location>
</feature>
<organism evidence="3 4">
    <name type="scientific">Saccharomonospora cyanea NA-134</name>
    <dbReference type="NCBI Taxonomy" id="882082"/>
    <lineage>
        <taxon>Bacteria</taxon>
        <taxon>Bacillati</taxon>
        <taxon>Actinomycetota</taxon>
        <taxon>Actinomycetes</taxon>
        <taxon>Pseudonocardiales</taxon>
        <taxon>Pseudonocardiaceae</taxon>
        <taxon>Saccharomonospora</taxon>
    </lineage>
</organism>
<evidence type="ECO:0000256" key="2">
    <source>
        <dbReference type="SAM" id="Phobius"/>
    </source>
</evidence>
<reference evidence="3 4" key="1">
    <citation type="submission" date="2011-11" db="EMBL/GenBank/DDBJ databases">
        <title>The Noncontiguous Finished sequence of Saccharomonospora cyanea NA-134.</title>
        <authorList>
            <consortium name="US DOE Joint Genome Institute"/>
            <person name="Lucas S."/>
            <person name="Han J."/>
            <person name="Lapidus A."/>
            <person name="Cheng J.-F."/>
            <person name="Goodwin L."/>
            <person name="Pitluck S."/>
            <person name="Peters L."/>
            <person name="Ovchinnikova G."/>
            <person name="Lu M."/>
            <person name="Detter J.C."/>
            <person name="Han C."/>
            <person name="Tapia R."/>
            <person name="Land M."/>
            <person name="Hauser L."/>
            <person name="Kyrpides N."/>
            <person name="Ivanova N."/>
            <person name="Pagani I."/>
            <person name="Brambilla E.-M."/>
            <person name="Klenk H.-P."/>
            <person name="Woyke T."/>
        </authorList>
    </citation>
    <scope>NUCLEOTIDE SEQUENCE [LARGE SCALE GENOMIC DNA]</scope>
    <source>
        <strain evidence="3 4">NA-134</strain>
    </source>
</reference>
<feature type="compositionally biased region" description="Low complexity" evidence="1">
    <location>
        <begin position="95"/>
        <end position="107"/>
    </location>
</feature>
<dbReference type="STRING" id="882082.SaccyDRAFT_0842"/>
<evidence type="ECO:0000313" key="4">
    <source>
        <dbReference type="Proteomes" id="UP000002791"/>
    </source>
</evidence>
<accession>H5XKD1</accession>
<evidence type="ECO:0000256" key="1">
    <source>
        <dbReference type="SAM" id="MobiDB-lite"/>
    </source>
</evidence>
<dbReference type="EMBL" id="CM001440">
    <property type="protein sequence ID" value="EHR59764.1"/>
    <property type="molecule type" value="Genomic_DNA"/>
</dbReference>
<dbReference type="OrthoDB" id="3555448at2"/>
<dbReference type="AlphaFoldDB" id="H5XKD1"/>
<feature type="transmembrane region" description="Helical" evidence="2">
    <location>
        <begin position="26"/>
        <end position="45"/>
    </location>
</feature>
<gene>
    <name evidence="3" type="ORF">SaccyDRAFT_0842</name>
</gene>
<keyword evidence="2" id="KW-0812">Transmembrane</keyword>
<dbReference type="Proteomes" id="UP000002791">
    <property type="component" value="Chromosome"/>
</dbReference>
<protein>
    <submittedName>
        <fullName evidence="3">Uncharacterized protein</fullName>
    </submittedName>
</protein>
<feature type="region of interest" description="Disordered" evidence="1">
    <location>
        <begin position="55"/>
        <end position="107"/>
    </location>
</feature>
<proteinExistence type="predicted"/>
<evidence type="ECO:0000313" key="3">
    <source>
        <dbReference type="EMBL" id="EHR59764.1"/>
    </source>
</evidence>
<keyword evidence="2" id="KW-1133">Transmembrane helix</keyword>
<sequence>MPIRTNRGRAAVYRRLWGWPMRSPTHLVGTVVLVVALMIAAGLLVPRLVGDNGTAPGSPGAAGSTGSTSDSVARSPEGSAEPTLDRETLPTRLSEPLATPTTAEPAPEALEVAKQWVTAWAAAPEDGAQDAWLESLRPYTTAEFLPQLRTVDPSNVEATKVVGEPKAREAYTRSVKAEVTTDGPTLLVTVIETDDGWRVTGYTEAVE</sequence>
<dbReference type="eggNOG" id="ENOG5031WCF">
    <property type="taxonomic scope" value="Bacteria"/>
</dbReference>
<name>H5XKD1_9PSEU</name>
<dbReference type="HOGENOM" id="CLU_1342442_0_0_11"/>
<keyword evidence="4" id="KW-1185">Reference proteome</keyword>